<reference evidence="2" key="2">
    <citation type="journal article" date="2007" name="Science">
        <title>Draft genome sequence of the sexually transmitted pathogen Trichomonas vaginalis.</title>
        <authorList>
            <person name="Carlton J.M."/>
            <person name="Hirt R.P."/>
            <person name="Silva J.C."/>
            <person name="Delcher A.L."/>
            <person name="Schatz M."/>
            <person name="Zhao Q."/>
            <person name="Wortman J.R."/>
            <person name="Bidwell S.L."/>
            <person name="Alsmark U.C.M."/>
            <person name="Besteiro S."/>
            <person name="Sicheritz-Ponten T."/>
            <person name="Noel C.J."/>
            <person name="Dacks J.B."/>
            <person name="Foster P.G."/>
            <person name="Simillion C."/>
            <person name="Van de Peer Y."/>
            <person name="Miranda-Saavedra D."/>
            <person name="Barton G.J."/>
            <person name="Westrop G.D."/>
            <person name="Mueller S."/>
            <person name="Dessi D."/>
            <person name="Fiori P.L."/>
            <person name="Ren Q."/>
            <person name="Paulsen I."/>
            <person name="Zhang H."/>
            <person name="Bastida-Corcuera F.D."/>
            <person name="Simoes-Barbosa A."/>
            <person name="Brown M.T."/>
            <person name="Hayes R.D."/>
            <person name="Mukherjee M."/>
            <person name="Okumura C.Y."/>
            <person name="Schneider R."/>
            <person name="Smith A.J."/>
            <person name="Vanacova S."/>
            <person name="Villalvazo M."/>
            <person name="Haas B.J."/>
            <person name="Pertea M."/>
            <person name="Feldblyum T.V."/>
            <person name="Utterback T.R."/>
            <person name="Shu C.L."/>
            <person name="Osoegawa K."/>
            <person name="de Jong P.J."/>
            <person name="Hrdy I."/>
            <person name="Horvathova L."/>
            <person name="Zubacova Z."/>
            <person name="Dolezal P."/>
            <person name="Malik S.B."/>
            <person name="Logsdon J.M. Jr."/>
            <person name="Henze K."/>
            <person name="Gupta A."/>
            <person name="Wang C.C."/>
            <person name="Dunne R.L."/>
            <person name="Upcroft J.A."/>
            <person name="Upcroft P."/>
            <person name="White O."/>
            <person name="Salzberg S.L."/>
            <person name="Tang P."/>
            <person name="Chiu C.-H."/>
            <person name="Lee Y.-S."/>
            <person name="Embley T.M."/>
            <person name="Coombs G.H."/>
            <person name="Mottram J.C."/>
            <person name="Tachezy J."/>
            <person name="Fraser-Liggett C.M."/>
            <person name="Johnson P.J."/>
        </authorList>
    </citation>
    <scope>NUCLEOTIDE SEQUENCE [LARGE SCALE GENOMIC DNA]</scope>
    <source>
        <strain evidence="2">G3</strain>
    </source>
</reference>
<keyword evidence="3" id="KW-1185">Reference proteome</keyword>
<dbReference type="EMBL" id="DS113321">
    <property type="protein sequence ID" value="EAY11342.1"/>
    <property type="molecule type" value="Genomic_DNA"/>
</dbReference>
<organism evidence="2 3">
    <name type="scientific">Trichomonas vaginalis (strain ATCC PRA-98 / G3)</name>
    <dbReference type="NCBI Taxonomy" id="412133"/>
    <lineage>
        <taxon>Eukaryota</taxon>
        <taxon>Metamonada</taxon>
        <taxon>Parabasalia</taxon>
        <taxon>Trichomonadida</taxon>
        <taxon>Trichomonadidae</taxon>
        <taxon>Trichomonas</taxon>
    </lineage>
</organism>
<gene>
    <name evidence="2" type="ORF">TVAG_344360</name>
</gene>
<feature type="region of interest" description="Disordered" evidence="1">
    <location>
        <begin position="113"/>
        <end position="132"/>
    </location>
</feature>
<sequence>MTDLHPICLIELNEVVSAYLLHVFGNEKISQLTKVSRRQIQRLESTAGVILSFEEGLTNKKDVIDSKRESLAAFLRKHPWVDVDLQTPYHGLVETFTTYRQILDRPEQNLLVERDGTLNPTDEPIQREEAQE</sequence>
<evidence type="ECO:0000313" key="3">
    <source>
        <dbReference type="Proteomes" id="UP000001542"/>
    </source>
</evidence>
<dbReference type="Proteomes" id="UP000001542">
    <property type="component" value="Unassembled WGS sequence"/>
</dbReference>
<dbReference type="AlphaFoldDB" id="A2E7Q7"/>
<dbReference type="InParanoid" id="A2E7Q7"/>
<accession>A2E7Q7</accession>
<reference evidence="2" key="1">
    <citation type="submission" date="2006-10" db="EMBL/GenBank/DDBJ databases">
        <authorList>
            <person name="Amadeo P."/>
            <person name="Zhao Q."/>
            <person name="Wortman J."/>
            <person name="Fraser-Liggett C."/>
            <person name="Carlton J."/>
        </authorList>
    </citation>
    <scope>NUCLEOTIDE SEQUENCE</scope>
    <source>
        <strain evidence="2">G3</strain>
    </source>
</reference>
<dbReference type="VEuPathDB" id="TrichDB:TVAGG3_0598770"/>
<name>A2E7Q7_TRIV3</name>
<dbReference type="RefSeq" id="XP_001323565.1">
    <property type="nucleotide sequence ID" value="XM_001323530.1"/>
</dbReference>
<protein>
    <submittedName>
        <fullName evidence="2">Uncharacterized protein</fullName>
    </submittedName>
</protein>
<proteinExistence type="predicted"/>
<dbReference type="KEGG" id="tva:4769295"/>
<evidence type="ECO:0000313" key="2">
    <source>
        <dbReference type="EMBL" id="EAY11342.1"/>
    </source>
</evidence>
<evidence type="ECO:0000256" key="1">
    <source>
        <dbReference type="SAM" id="MobiDB-lite"/>
    </source>
</evidence>
<dbReference type="VEuPathDB" id="TrichDB:TVAG_344360"/>